<gene>
    <name evidence="1" type="ORF">SAMN05660831_01760</name>
</gene>
<sequence>MRLCVDAWLERRDPLVTLRDADSGRAVARWQGTAVGRLLEEGGLALEDLLAPLSAEATRRLVAALAVVRPLALPGREPEADGIRRG</sequence>
<keyword evidence="2" id="KW-1185">Reference proteome</keyword>
<evidence type="ECO:0000313" key="2">
    <source>
        <dbReference type="Proteomes" id="UP000198611"/>
    </source>
</evidence>
<accession>A0A1I1SQ48</accession>
<reference evidence="1 2" key="1">
    <citation type="submission" date="2016-10" db="EMBL/GenBank/DDBJ databases">
        <authorList>
            <person name="de Groot N.N."/>
        </authorList>
    </citation>
    <scope>NUCLEOTIDE SEQUENCE [LARGE SCALE GENOMIC DNA]</scope>
    <source>
        <strain evidence="1 2">HL3</strain>
    </source>
</reference>
<dbReference type="AlphaFoldDB" id="A0A1I1SQ48"/>
<protein>
    <submittedName>
        <fullName evidence="1">Uncharacterized protein</fullName>
    </submittedName>
</protein>
<evidence type="ECO:0000313" key="1">
    <source>
        <dbReference type="EMBL" id="SFD48566.1"/>
    </source>
</evidence>
<name>A0A1I1SQ48_9GAMM</name>
<organism evidence="1 2">
    <name type="scientific">Thiohalospira halophila DSM 15071</name>
    <dbReference type="NCBI Taxonomy" id="1123397"/>
    <lineage>
        <taxon>Bacteria</taxon>
        <taxon>Pseudomonadati</taxon>
        <taxon>Pseudomonadota</taxon>
        <taxon>Gammaproteobacteria</taxon>
        <taxon>Thiohalospirales</taxon>
        <taxon>Thiohalospiraceae</taxon>
        <taxon>Thiohalospira</taxon>
    </lineage>
</organism>
<dbReference type="Proteomes" id="UP000198611">
    <property type="component" value="Unassembled WGS sequence"/>
</dbReference>
<proteinExistence type="predicted"/>
<dbReference type="OrthoDB" id="6400925at2"/>
<dbReference type="EMBL" id="FOMJ01000005">
    <property type="protein sequence ID" value="SFD48566.1"/>
    <property type="molecule type" value="Genomic_DNA"/>
</dbReference>
<dbReference type="RefSeq" id="WP_093428397.1">
    <property type="nucleotide sequence ID" value="NZ_FOMJ01000005.1"/>
</dbReference>